<evidence type="ECO:0000256" key="2">
    <source>
        <dbReference type="SAM" id="MobiDB-lite"/>
    </source>
</evidence>
<name>A0AAV2B4T7_9ARAC</name>
<organism evidence="3 4">
    <name type="scientific">Larinioides sclopetarius</name>
    <dbReference type="NCBI Taxonomy" id="280406"/>
    <lineage>
        <taxon>Eukaryota</taxon>
        <taxon>Metazoa</taxon>
        <taxon>Ecdysozoa</taxon>
        <taxon>Arthropoda</taxon>
        <taxon>Chelicerata</taxon>
        <taxon>Arachnida</taxon>
        <taxon>Araneae</taxon>
        <taxon>Araneomorphae</taxon>
        <taxon>Entelegynae</taxon>
        <taxon>Araneoidea</taxon>
        <taxon>Araneidae</taxon>
        <taxon>Larinioides</taxon>
    </lineage>
</organism>
<evidence type="ECO:0000313" key="3">
    <source>
        <dbReference type="EMBL" id="CAL1291241.1"/>
    </source>
</evidence>
<proteinExistence type="predicted"/>
<gene>
    <name evidence="3" type="ORF">LARSCL_LOCUS16977</name>
</gene>
<keyword evidence="4" id="KW-1185">Reference proteome</keyword>
<reference evidence="3 4" key="1">
    <citation type="submission" date="2024-04" db="EMBL/GenBank/DDBJ databases">
        <authorList>
            <person name="Rising A."/>
            <person name="Reimegard J."/>
            <person name="Sonavane S."/>
            <person name="Akerstrom W."/>
            <person name="Nylinder S."/>
            <person name="Hedman E."/>
            <person name="Kallberg Y."/>
        </authorList>
    </citation>
    <scope>NUCLEOTIDE SEQUENCE [LARGE SCALE GENOMIC DNA]</scope>
</reference>
<protein>
    <submittedName>
        <fullName evidence="3">Uncharacterized protein</fullName>
    </submittedName>
</protein>
<dbReference type="EMBL" id="CAXIEN010000278">
    <property type="protein sequence ID" value="CAL1291241.1"/>
    <property type="molecule type" value="Genomic_DNA"/>
</dbReference>
<comment type="caution">
    <text evidence="3">The sequence shown here is derived from an EMBL/GenBank/DDBJ whole genome shotgun (WGS) entry which is preliminary data.</text>
</comment>
<feature type="region of interest" description="Disordered" evidence="2">
    <location>
        <begin position="334"/>
        <end position="372"/>
    </location>
</feature>
<accession>A0AAV2B4T7</accession>
<evidence type="ECO:0000256" key="1">
    <source>
        <dbReference type="SAM" id="Coils"/>
    </source>
</evidence>
<dbReference type="AlphaFoldDB" id="A0AAV2B4T7"/>
<keyword evidence="1" id="KW-0175">Coiled coil</keyword>
<dbReference type="Proteomes" id="UP001497382">
    <property type="component" value="Unassembled WGS sequence"/>
</dbReference>
<sequence>MTPNIVEKFYQSDKPAKELVIRLGEKHYDEINIAMGHTDPKSRIPRSNPFVLQPYIKKHVTRHANISNLKFTRAGKIIFTTADPVCAAQILSLDKILETPVFSDPIWENITSLFDIPTQIPLCELAEELNINNEMVITQMRRFVKQDSIQESSPVLITTLGTALPDSIKIWFTKQKIQPFVDRPRQCAKCFSFHHPTKFCDKPHQLCHRCGMAHNGPCTGPEKCLNCQGSHAATSKECPCFAKEKKISDFKSRNHLTLGEARRMFNQAPKSNYVTVVKTSTNVEDFERNINQKLENIVKSYNERIEQQSTHLVNMLEKTVNNLIEKFNSVLHHVDKTDKSPNRKSRNRIKNSKTPDMPMQWDTGGPSGSRGS</sequence>
<feature type="coiled-coil region" evidence="1">
    <location>
        <begin position="283"/>
        <end position="311"/>
    </location>
</feature>
<feature type="compositionally biased region" description="Basic residues" evidence="2">
    <location>
        <begin position="342"/>
        <end position="351"/>
    </location>
</feature>
<evidence type="ECO:0000313" key="4">
    <source>
        <dbReference type="Proteomes" id="UP001497382"/>
    </source>
</evidence>